<gene>
    <name evidence="3" type="ORF">KIL84_005253</name>
</gene>
<protein>
    <submittedName>
        <fullName evidence="3">Uncharacterized protein</fullName>
    </submittedName>
</protein>
<evidence type="ECO:0000256" key="2">
    <source>
        <dbReference type="SAM" id="Phobius"/>
    </source>
</evidence>
<comment type="caution">
    <text evidence="3">The sequence shown here is derived from an EMBL/GenBank/DDBJ whole genome shotgun (WGS) entry which is preliminary data.</text>
</comment>
<keyword evidence="2" id="KW-0472">Membrane</keyword>
<reference evidence="3" key="1">
    <citation type="submission" date="2021-09" db="EMBL/GenBank/DDBJ databases">
        <title>The genome of Mauremys mutica provides insights into the evolution of semi-aquatic lifestyle.</title>
        <authorList>
            <person name="Gong S."/>
            <person name="Gao Y."/>
        </authorList>
    </citation>
    <scope>NUCLEOTIDE SEQUENCE</scope>
    <source>
        <strain evidence="3">MM-2020</strain>
        <tissue evidence="3">Muscle</tissue>
    </source>
</reference>
<sequence length="1138" mass="123913">MKQKSSGKARKLQALRDSLQFDYEQELAEIRMEKEAEERKKEVAKREEKARKRRLELLAAEEKTRQMQQETARLQIQVKKAMEEQQRLYPFESPVCNNVGMLYKSEQLSGGNQMYPNNATFYVNAVTVGSVGGGPINCASAMDGNGNGKFIECVKVNGKSCLGQIMASNITLVRADLVKEEDYLPNQSVNVVILCEFTVRVPLARIHLEWNGAQHEVIAGVRKLLPKDLLIGENVKALFNPGSQSQEGNNLKPVSIVSNNLPEVGCSKGLSVQKSSLSGNEVSECLSNVSEVNLELDQEQKDLIGEEKVSREQIKVNGQVKALTEEGKGKFVMGNGLVASAACRSKPEMGNCDLLKVAQCSEKSSSLSVGRGNVPGRESLEEPRQPCELMALSNQQFGKGGIVEDECPYPLPVSCVEKCDSGGNVPVSVRSIDLPIKEATPVSKQLSVNSPVCWDKGSKIPSCVSGKGECVSGSSVSVEQTEGACQPVMVEGDSVVSKLVVNTAKAQEGNGPEFGSAGENGTVTRLHPVSVLAKSQRTDNSGACGLPVAHVWLEKGAATLSDQGDTPARAQGEHKGDLIVLPTDSLTTCSKKEKIPELVHGQGKEIVSNLLSRKSVASVVAQGSVPVEQALGEEGKGRISVRGELLLREAPRERNPHGSLCKQFTATEGCKSDLIKKVSVPNSQKFSVVNGSTDFPFERSSVGSFEKVSGGVEAVKEVEQPYNHLAVCGQLVGGETMLLGQECLHAESVSEQSVLQDLRTDSVTGVSEQNSCMAKCLRRQGRASQLSPSDSLDLCGTSVRQSPALESIAAEELKASVCVDANYLAGREKTELLIAVSTEGPPHQPVNSVKQEKSGFNLEGKRRLNFAKGSHRLTLKCPNSNGIEPRVWHDKHDCKWTLAMNLLLLLMLIFVTNVLLWPRTVTMYNVPNLLENPLNMLKGIHENTLYVKGPCYTDVSQLMHVNSVGTFHRGKYIPDLMCCMKGETEAHYHIAFMAKCQDSCTMNNLHIYIGLMLFGFKTLARTGMDKVAIFFSSWQDHMKHTGTMLQKLTKLYLEFVKRSIHVIEHDFDKPFRLYTASQQLPGIQEASGIGTGSWGQSAECHGRHLVRAIPSPQSCNLHSSSSSSTSRLRVFTLFATAV</sequence>
<name>A0A9D4AYS0_9SAUR</name>
<accession>A0A9D4AYS0</accession>
<feature type="coiled-coil region" evidence="1">
    <location>
        <begin position="20"/>
        <end position="84"/>
    </location>
</feature>
<evidence type="ECO:0000256" key="1">
    <source>
        <dbReference type="SAM" id="Coils"/>
    </source>
</evidence>
<keyword evidence="1" id="KW-0175">Coiled coil</keyword>
<evidence type="ECO:0000313" key="3">
    <source>
        <dbReference type="EMBL" id="KAH1181527.1"/>
    </source>
</evidence>
<keyword evidence="2" id="KW-0812">Transmembrane</keyword>
<evidence type="ECO:0000313" key="4">
    <source>
        <dbReference type="Proteomes" id="UP000827986"/>
    </source>
</evidence>
<dbReference type="Proteomes" id="UP000827986">
    <property type="component" value="Unassembled WGS sequence"/>
</dbReference>
<feature type="transmembrane region" description="Helical" evidence="2">
    <location>
        <begin position="896"/>
        <end position="917"/>
    </location>
</feature>
<proteinExistence type="predicted"/>
<organism evidence="3 4">
    <name type="scientific">Mauremys mutica</name>
    <name type="common">yellowpond turtle</name>
    <dbReference type="NCBI Taxonomy" id="74926"/>
    <lineage>
        <taxon>Eukaryota</taxon>
        <taxon>Metazoa</taxon>
        <taxon>Chordata</taxon>
        <taxon>Craniata</taxon>
        <taxon>Vertebrata</taxon>
        <taxon>Euteleostomi</taxon>
        <taxon>Archelosauria</taxon>
        <taxon>Testudinata</taxon>
        <taxon>Testudines</taxon>
        <taxon>Cryptodira</taxon>
        <taxon>Durocryptodira</taxon>
        <taxon>Testudinoidea</taxon>
        <taxon>Geoemydidae</taxon>
        <taxon>Geoemydinae</taxon>
        <taxon>Mauremys</taxon>
    </lineage>
</organism>
<dbReference type="EMBL" id="JAHDVG010000468">
    <property type="protein sequence ID" value="KAH1181527.1"/>
    <property type="molecule type" value="Genomic_DNA"/>
</dbReference>
<dbReference type="AlphaFoldDB" id="A0A9D4AYS0"/>
<keyword evidence="2" id="KW-1133">Transmembrane helix</keyword>
<keyword evidence="4" id="KW-1185">Reference proteome</keyword>